<dbReference type="Proteomes" id="UP000230233">
    <property type="component" value="Chromosome V"/>
</dbReference>
<protein>
    <recommendedName>
        <fullName evidence="4">7TM GPCR serpentine receptor class x (Srx) domain-containing protein</fullName>
    </recommendedName>
</protein>
<evidence type="ECO:0000313" key="2">
    <source>
        <dbReference type="EMBL" id="PIC22357.1"/>
    </source>
</evidence>
<evidence type="ECO:0000313" key="3">
    <source>
        <dbReference type="Proteomes" id="UP000230233"/>
    </source>
</evidence>
<accession>A0A2G5T518</accession>
<keyword evidence="1" id="KW-0732">Signal</keyword>
<gene>
    <name evidence="2" type="primary">Cnig_chr_V.g16445</name>
    <name evidence="2" type="ORF">B9Z55_016445</name>
</gene>
<name>A0A2G5T518_9PELO</name>
<feature type="signal peptide" evidence="1">
    <location>
        <begin position="1"/>
        <end position="17"/>
    </location>
</feature>
<evidence type="ECO:0008006" key="4">
    <source>
        <dbReference type="Google" id="ProtNLM"/>
    </source>
</evidence>
<sequence length="97" mass="11334">MKSLLSFHLIRFKFVLFFASFSKKFRKISGYANWGLPPIGAVLNSWFPMKNVTVTTKHIIRSGLPIHRSPSPRRSGQHRLPNRTHCRCSQHVHRRIL</sequence>
<proteinExistence type="predicted"/>
<dbReference type="EMBL" id="PDUG01000005">
    <property type="protein sequence ID" value="PIC22357.1"/>
    <property type="molecule type" value="Genomic_DNA"/>
</dbReference>
<feature type="chain" id="PRO_5013693880" description="7TM GPCR serpentine receptor class x (Srx) domain-containing protein" evidence="1">
    <location>
        <begin position="18"/>
        <end position="97"/>
    </location>
</feature>
<dbReference type="AlphaFoldDB" id="A0A2G5T518"/>
<organism evidence="2 3">
    <name type="scientific">Caenorhabditis nigoni</name>
    <dbReference type="NCBI Taxonomy" id="1611254"/>
    <lineage>
        <taxon>Eukaryota</taxon>
        <taxon>Metazoa</taxon>
        <taxon>Ecdysozoa</taxon>
        <taxon>Nematoda</taxon>
        <taxon>Chromadorea</taxon>
        <taxon>Rhabditida</taxon>
        <taxon>Rhabditina</taxon>
        <taxon>Rhabditomorpha</taxon>
        <taxon>Rhabditoidea</taxon>
        <taxon>Rhabditidae</taxon>
        <taxon>Peloderinae</taxon>
        <taxon>Caenorhabditis</taxon>
    </lineage>
</organism>
<comment type="caution">
    <text evidence="2">The sequence shown here is derived from an EMBL/GenBank/DDBJ whole genome shotgun (WGS) entry which is preliminary data.</text>
</comment>
<dbReference type="OrthoDB" id="196131at2759"/>
<keyword evidence="3" id="KW-1185">Reference proteome</keyword>
<evidence type="ECO:0000256" key="1">
    <source>
        <dbReference type="SAM" id="SignalP"/>
    </source>
</evidence>
<reference evidence="3" key="1">
    <citation type="submission" date="2017-10" db="EMBL/GenBank/DDBJ databases">
        <title>Rapid genome shrinkage in a self-fertile nematode reveals novel sperm competition proteins.</title>
        <authorList>
            <person name="Yin D."/>
            <person name="Schwarz E.M."/>
            <person name="Thomas C.G."/>
            <person name="Felde R.L."/>
            <person name="Korf I.F."/>
            <person name="Cutter A.D."/>
            <person name="Schartner C.M."/>
            <person name="Ralston E.J."/>
            <person name="Meyer B.J."/>
            <person name="Haag E.S."/>
        </authorList>
    </citation>
    <scope>NUCLEOTIDE SEQUENCE [LARGE SCALE GENOMIC DNA]</scope>
    <source>
        <strain evidence="3">JU1422</strain>
    </source>
</reference>